<evidence type="ECO:0000256" key="5">
    <source>
        <dbReference type="ARBA" id="ARBA00023136"/>
    </source>
</evidence>
<feature type="compositionally biased region" description="Low complexity" evidence="9">
    <location>
        <begin position="313"/>
        <end position="325"/>
    </location>
</feature>
<evidence type="ECO:0000256" key="7">
    <source>
        <dbReference type="ARBA" id="ARBA00035685"/>
    </source>
</evidence>
<evidence type="ECO:0000313" key="12">
    <source>
        <dbReference type="EnsemblMetazoa" id="PHUM497830-PA"/>
    </source>
</evidence>
<dbReference type="Gene3D" id="1.10.8.10">
    <property type="entry name" value="DNA helicase RuvA subunit, C-terminal domain"/>
    <property type="match status" value="1"/>
</dbReference>
<dbReference type="STRING" id="121224.E0VXA0"/>
<comment type="similarity">
    <text evidence="6">Belongs to the AUP1 family.</text>
</comment>
<proteinExistence type="inferred from homology"/>
<evidence type="ECO:0000256" key="8">
    <source>
        <dbReference type="ARBA" id="ARBA00035713"/>
    </source>
</evidence>
<reference evidence="11" key="1">
    <citation type="submission" date="2007-04" db="EMBL/GenBank/DDBJ databases">
        <title>Annotation of Pediculus humanus corporis strain USDA.</title>
        <authorList>
            <person name="Kirkness E."/>
            <person name="Hannick L."/>
            <person name="Hass B."/>
            <person name="Bruggner R."/>
            <person name="Lawson D."/>
            <person name="Bidwell S."/>
            <person name="Joardar V."/>
            <person name="Caler E."/>
            <person name="Walenz B."/>
            <person name="Inman J."/>
            <person name="Schobel S."/>
            <person name="Galinsky K."/>
            <person name="Amedeo P."/>
            <person name="Strausberg R."/>
        </authorList>
    </citation>
    <scope>NUCLEOTIDE SEQUENCE</scope>
    <source>
        <strain evidence="11">USDA</strain>
    </source>
</reference>
<comment type="subcellular location">
    <subcellularLocation>
        <location evidence="1">Endoplasmic reticulum membrane</location>
        <topology evidence="1">Peripheral membrane protein</topology>
    </subcellularLocation>
    <subcellularLocation>
        <location evidence="2">Lipid droplet</location>
    </subcellularLocation>
</comment>
<dbReference type="PANTHER" id="PTHR15486">
    <property type="entry name" value="ANCIENT UBIQUITOUS PROTEIN"/>
    <property type="match status" value="1"/>
</dbReference>
<dbReference type="GO" id="GO:0005811">
    <property type="term" value="C:lipid droplet"/>
    <property type="evidence" value="ECO:0007669"/>
    <property type="project" value="UniProtKB-SubCell"/>
</dbReference>
<dbReference type="VEuPathDB" id="VectorBase:PHUM497830"/>
<feature type="compositionally biased region" description="Polar residues" evidence="9">
    <location>
        <begin position="332"/>
        <end position="353"/>
    </location>
</feature>
<keyword evidence="13" id="KW-1185">Reference proteome</keyword>
<dbReference type="InterPro" id="IPR048056">
    <property type="entry name" value="AUP1_CUE"/>
</dbReference>
<protein>
    <recommendedName>
        <fullName evidence="7">Lipid droplet-regulating VLDL assembly factor AUP1</fullName>
    </recommendedName>
    <alternativeName>
        <fullName evidence="8">Ancient ubiquitous protein 1</fullName>
    </alternativeName>
</protein>
<dbReference type="AlphaFoldDB" id="E0VXA0"/>
<name>E0VXA0_PEDHC</name>
<dbReference type="OMA" id="KFNSWPF"/>
<evidence type="ECO:0000256" key="1">
    <source>
        <dbReference type="ARBA" id="ARBA00004406"/>
    </source>
</evidence>
<feature type="region of interest" description="Disordered" evidence="9">
    <location>
        <begin position="312"/>
        <end position="354"/>
    </location>
</feature>
<dbReference type="GO" id="GO:0036503">
    <property type="term" value="P:ERAD pathway"/>
    <property type="evidence" value="ECO:0007669"/>
    <property type="project" value="InterPro"/>
</dbReference>
<accession>E0VXA0</accession>
<evidence type="ECO:0000256" key="6">
    <source>
        <dbReference type="ARBA" id="ARBA00035634"/>
    </source>
</evidence>
<dbReference type="KEGG" id="phu:Phum_PHUM497830"/>
<feature type="domain" description="CUE" evidence="10">
    <location>
        <begin position="263"/>
        <end position="305"/>
    </location>
</feature>
<dbReference type="OrthoDB" id="1854593at2759"/>
<gene>
    <name evidence="12" type="primary">8236195</name>
    <name evidence="11" type="ORF">Phum_PHUM497830</name>
</gene>
<dbReference type="Proteomes" id="UP000009046">
    <property type="component" value="Unassembled WGS sequence"/>
</dbReference>
<dbReference type="PROSITE" id="PS51140">
    <property type="entry name" value="CUE"/>
    <property type="match status" value="1"/>
</dbReference>
<reference evidence="12" key="3">
    <citation type="submission" date="2021-02" db="UniProtKB">
        <authorList>
            <consortium name="EnsemblMetazoa"/>
        </authorList>
    </citation>
    <scope>IDENTIFICATION</scope>
    <source>
        <strain evidence="12">USDA</strain>
    </source>
</reference>
<dbReference type="EMBL" id="AAZO01006033">
    <property type="status" value="NOT_ANNOTATED_CDS"/>
    <property type="molecule type" value="Genomic_DNA"/>
</dbReference>
<evidence type="ECO:0000256" key="3">
    <source>
        <dbReference type="ARBA" id="ARBA00022677"/>
    </source>
</evidence>
<reference evidence="11" key="2">
    <citation type="submission" date="2007-04" db="EMBL/GenBank/DDBJ databases">
        <title>The genome of the human body louse.</title>
        <authorList>
            <consortium name="The Human Body Louse Genome Consortium"/>
            <person name="Kirkness E."/>
            <person name="Walenz B."/>
            <person name="Hass B."/>
            <person name="Bruggner R."/>
            <person name="Strausberg R."/>
        </authorList>
    </citation>
    <scope>NUCLEOTIDE SEQUENCE</scope>
    <source>
        <strain evidence="11">USDA</strain>
    </source>
</reference>
<dbReference type="InParanoid" id="E0VXA0"/>
<dbReference type="CTD" id="8236195"/>
<organism>
    <name type="scientific">Pediculus humanus subsp. corporis</name>
    <name type="common">Body louse</name>
    <dbReference type="NCBI Taxonomy" id="121224"/>
    <lineage>
        <taxon>Eukaryota</taxon>
        <taxon>Metazoa</taxon>
        <taxon>Ecdysozoa</taxon>
        <taxon>Arthropoda</taxon>
        <taxon>Hexapoda</taxon>
        <taxon>Insecta</taxon>
        <taxon>Pterygota</taxon>
        <taxon>Neoptera</taxon>
        <taxon>Paraneoptera</taxon>
        <taxon>Psocodea</taxon>
        <taxon>Troctomorpha</taxon>
        <taxon>Phthiraptera</taxon>
        <taxon>Anoplura</taxon>
        <taxon>Pediculidae</taxon>
        <taxon>Pediculus</taxon>
    </lineage>
</organism>
<evidence type="ECO:0000313" key="11">
    <source>
        <dbReference type="EMBL" id="EEB18006.1"/>
    </source>
</evidence>
<sequence>MPVGLILATIRVFIGIQVVLAATVLYKLSSIHSIVLRFMCGILGIIVIKENEEVEDETVKVIVSNHASLLDHLAIHLIRNSFSTKSCDLPTFLHQGFNYKDMGVNQNQELFIKNVKSFLNNDVTIDIQPEGGITSGKKGLLKFSVWPCKLSCPIQPAVIKIWRPPLVDVSVSVINTSWTSDLFWFFFVPFTVFKIKYLTVVKQMENESPEDMSKRIETLIANELDVPVTNFTVNDKLELEKRLSCEMKVIKQPQTIRTNIDPGLIEMASKVKDVLPDVPLSVIYKDLGTTRNVDLTVANFLEGLIKYTPEKMTSSSSDSLTSTTSGFENRKSSLNATVGGSAQPSTSFNTSSKTFHKSAQERMISFQERKLRLIQNARQRYIEKHALNVMNSS</sequence>
<dbReference type="GO" id="GO:0005789">
    <property type="term" value="C:endoplasmic reticulum membrane"/>
    <property type="evidence" value="ECO:0007669"/>
    <property type="project" value="UniProtKB-SubCell"/>
</dbReference>
<dbReference type="eggNOG" id="KOG2898">
    <property type="taxonomic scope" value="Eukaryota"/>
</dbReference>
<dbReference type="CDD" id="cd14420">
    <property type="entry name" value="CUE_AUP1"/>
    <property type="match status" value="1"/>
</dbReference>
<keyword evidence="4" id="KW-0256">Endoplasmic reticulum</keyword>
<dbReference type="Pfam" id="PF02845">
    <property type="entry name" value="CUE"/>
    <property type="match status" value="1"/>
</dbReference>
<evidence type="ECO:0000256" key="4">
    <source>
        <dbReference type="ARBA" id="ARBA00022824"/>
    </source>
</evidence>
<dbReference type="HOGENOM" id="CLU_045696_0_0_1"/>
<dbReference type="GeneID" id="8236195"/>
<dbReference type="InterPro" id="IPR003892">
    <property type="entry name" value="CUE"/>
</dbReference>
<evidence type="ECO:0000313" key="13">
    <source>
        <dbReference type="Proteomes" id="UP000009046"/>
    </source>
</evidence>
<dbReference type="EnsemblMetazoa" id="PHUM497830-RA">
    <property type="protein sequence ID" value="PHUM497830-PA"/>
    <property type="gene ID" value="PHUM497830"/>
</dbReference>
<evidence type="ECO:0000259" key="10">
    <source>
        <dbReference type="PROSITE" id="PS51140"/>
    </source>
</evidence>
<dbReference type="GO" id="GO:0043130">
    <property type="term" value="F:ubiquitin binding"/>
    <property type="evidence" value="ECO:0007669"/>
    <property type="project" value="InterPro"/>
</dbReference>
<evidence type="ECO:0000256" key="9">
    <source>
        <dbReference type="SAM" id="MobiDB-lite"/>
    </source>
</evidence>
<evidence type="ECO:0000256" key="2">
    <source>
        <dbReference type="ARBA" id="ARBA00004502"/>
    </source>
</evidence>
<dbReference type="RefSeq" id="XP_002430744.1">
    <property type="nucleotide sequence ID" value="XM_002430699.1"/>
</dbReference>
<keyword evidence="3" id="KW-0551">Lipid droplet</keyword>
<dbReference type="EMBL" id="DS235830">
    <property type="protein sequence ID" value="EEB18006.1"/>
    <property type="molecule type" value="Genomic_DNA"/>
</dbReference>
<dbReference type="PANTHER" id="PTHR15486:SF96">
    <property type="entry name" value="LIPID DROPLET-REGULATING VLDL ASSEMBLY FACTOR AUP1"/>
    <property type="match status" value="1"/>
</dbReference>
<keyword evidence="5" id="KW-0472">Membrane</keyword>